<comment type="subunit">
    <text evidence="10">Homodimer.</text>
</comment>
<dbReference type="InterPro" id="IPR005668">
    <property type="entry name" value="IPM_Synthase"/>
</dbReference>
<feature type="binding site" evidence="10">
    <location>
        <position position="280"/>
    </location>
    <ligand>
        <name>Mg(2+)</name>
        <dbReference type="ChEBI" id="CHEBI:18420"/>
    </ligand>
</feature>
<dbReference type="InterPro" id="IPR039371">
    <property type="entry name" value="LeuA_N_DRE-TIM"/>
</dbReference>
<dbReference type="Gene3D" id="3.20.20.70">
    <property type="entry name" value="Aldolase class I"/>
    <property type="match status" value="1"/>
</dbReference>
<evidence type="ECO:0000256" key="10">
    <source>
        <dbReference type="HAMAP-Rule" id="MF_00572"/>
    </source>
</evidence>
<dbReference type="SUPFAM" id="SSF110921">
    <property type="entry name" value="2-isopropylmalate synthase LeuA, allosteric (dimerisation) domain"/>
    <property type="match status" value="1"/>
</dbReference>
<evidence type="ECO:0000256" key="7">
    <source>
        <dbReference type="ARBA" id="ARBA00022679"/>
    </source>
</evidence>
<dbReference type="UniPathway" id="UPA00048">
    <property type="reaction ID" value="UER00070"/>
</dbReference>
<dbReference type="SMART" id="SM00917">
    <property type="entry name" value="LeuA_dimer"/>
    <property type="match status" value="1"/>
</dbReference>
<evidence type="ECO:0000256" key="4">
    <source>
        <dbReference type="ARBA" id="ARBA00012973"/>
    </source>
</evidence>
<feature type="domain" description="Pyruvate carboxyltransferase" evidence="11">
    <location>
        <begin position="31"/>
        <end position="305"/>
    </location>
</feature>
<feature type="region of interest" description="Regulatory domain" evidence="10">
    <location>
        <begin position="439"/>
        <end position="558"/>
    </location>
</feature>
<evidence type="ECO:0000256" key="5">
    <source>
        <dbReference type="ARBA" id="ARBA00022430"/>
    </source>
</evidence>
<evidence type="ECO:0000256" key="9">
    <source>
        <dbReference type="ARBA" id="ARBA00023304"/>
    </source>
</evidence>
<dbReference type="InterPro" id="IPR000891">
    <property type="entry name" value="PYR_CT"/>
</dbReference>
<dbReference type="OrthoDB" id="9803573at2"/>
<dbReference type="GO" id="GO:0003985">
    <property type="term" value="F:acetyl-CoA C-acetyltransferase activity"/>
    <property type="evidence" value="ECO:0007669"/>
    <property type="project" value="UniProtKB-UniRule"/>
</dbReference>
<sequence>MLSNPAQKYARFDAIQLADRTWPNAKIEHAPRWSSTDLRDGNQSLANPMGHERKFKFFQLLLACGFKEIEVAFPSASDTDFDFVRFLIEKNHIPDDVNIQVITQARQDLIERSFESLIGVKQATIHLYNATAEVFRRIVFKMSKAEVIELAVNATRQIRQQCEQYPNTAWTFEYSPETFCFTESEFALEVCEAVAAVWEPCAARPMIINLPTTVEVCTPNVFADQVEWFCRHFSQRDQVCISVHPHNDRGTGVASAELALLAGADRIEGCLFGNGERTGNVDLVNLALNMYSQGISPRLDFSQIQEIVDVVSACNELPIHPRHPYAGELVFTAFSGSHQDAIKKGFEARQNQTHQRWEVPYLPIDPSDVGCSYEAVIRVNSQSGKSGAAWILQQNHGIELPPALQRDFSQVVQKVSDASSQELSQSQIWQLFCQHYCVSQQQLHLTQYSVEQLGVSQTQVQLQVQQAKRQISCIGQGNGVLSASLNALSELSALQLQIIDYKEHSLGKASHSRSISYVQLQDQSGRQHWGVAIDHDIARASIQALMNGLIPYIPKLIP</sequence>
<dbReference type="Proteomes" id="UP000294963">
    <property type="component" value="Unassembled WGS sequence"/>
</dbReference>
<keyword evidence="10" id="KW-0460">Magnesium</keyword>
<keyword evidence="5 10" id="KW-0432">Leucine biosynthesis</keyword>
<accession>A0A4R1Y116</accession>
<reference evidence="12 13" key="1">
    <citation type="submission" date="2019-03" db="EMBL/GenBank/DDBJ databases">
        <title>Genomic analyses of the natural microbiome of Caenorhabditis elegans.</title>
        <authorList>
            <person name="Samuel B."/>
        </authorList>
    </citation>
    <scope>NUCLEOTIDE SEQUENCE [LARGE SCALE GENOMIC DNA]</scope>
    <source>
        <strain evidence="12 13">JUb89</strain>
    </source>
</reference>
<keyword evidence="10" id="KW-0963">Cytoplasm</keyword>
<keyword evidence="8 10" id="KW-0479">Metal-binding</keyword>
<comment type="similarity">
    <text evidence="3 10">Belongs to the alpha-IPM synthase/homocitrate synthase family. LeuA type 2 subfamily.</text>
</comment>
<dbReference type="Gene3D" id="3.30.160.270">
    <property type="match status" value="1"/>
</dbReference>
<keyword evidence="13" id="KW-1185">Reference proteome</keyword>
<gene>
    <name evidence="10" type="primary">leuA</name>
    <name evidence="12" type="ORF">EC844_10187</name>
</gene>
<evidence type="ECO:0000256" key="3">
    <source>
        <dbReference type="ARBA" id="ARBA00009767"/>
    </source>
</evidence>
<dbReference type="HAMAP" id="MF_00572">
    <property type="entry name" value="LeuA_type2"/>
    <property type="match status" value="1"/>
</dbReference>
<evidence type="ECO:0000313" key="12">
    <source>
        <dbReference type="EMBL" id="TCM70814.1"/>
    </source>
</evidence>
<comment type="catalytic activity">
    <reaction evidence="1 10">
        <text>3-methyl-2-oxobutanoate + acetyl-CoA + H2O = (2S)-2-isopropylmalate + CoA + H(+)</text>
        <dbReference type="Rhea" id="RHEA:21524"/>
        <dbReference type="ChEBI" id="CHEBI:1178"/>
        <dbReference type="ChEBI" id="CHEBI:11851"/>
        <dbReference type="ChEBI" id="CHEBI:15377"/>
        <dbReference type="ChEBI" id="CHEBI:15378"/>
        <dbReference type="ChEBI" id="CHEBI:57287"/>
        <dbReference type="ChEBI" id="CHEBI:57288"/>
        <dbReference type="EC" id="2.3.3.13"/>
    </reaction>
</comment>
<dbReference type="GO" id="GO:0003852">
    <property type="term" value="F:2-isopropylmalate synthase activity"/>
    <property type="evidence" value="ECO:0007669"/>
    <property type="project" value="UniProtKB-UniRule"/>
</dbReference>
<dbReference type="Pfam" id="PF08502">
    <property type="entry name" value="LeuA_dimer"/>
    <property type="match status" value="1"/>
</dbReference>
<dbReference type="GO" id="GO:0009098">
    <property type="term" value="P:L-leucine biosynthetic process"/>
    <property type="evidence" value="ECO:0007669"/>
    <property type="project" value="UniProtKB-UniRule"/>
</dbReference>
<dbReference type="PROSITE" id="PS00816">
    <property type="entry name" value="AIPM_HOMOCIT_SYNTH_2"/>
    <property type="match status" value="1"/>
</dbReference>
<protein>
    <recommendedName>
        <fullName evidence="4 10">2-isopropylmalate synthase</fullName>
        <ecNumber evidence="4 10">2.3.3.13</ecNumber>
    </recommendedName>
    <alternativeName>
        <fullName evidence="10">Alpha-IPM synthase</fullName>
    </alternativeName>
    <alternativeName>
        <fullName evidence="10">Alpha-isopropylmalate synthase</fullName>
    </alternativeName>
</protein>
<keyword evidence="7 10" id="KW-0808">Transferase</keyword>
<dbReference type="PANTHER" id="PTHR46911">
    <property type="match status" value="1"/>
</dbReference>
<dbReference type="InterPro" id="IPR054692">
    <property type="entry name" value="LeuA-like_post-cat"/>
</dbReference>
<evidence type="ECO:0000256" key="2">
    <source>
        <dbReference type="ARBA" id="ARBA00004689"/>
    </source>
</evidence>
<evidence type="ECO:0000259" key="11">
    <source>
        <dbReference type="PROSITE" id="PS50991"/>
    </source>
</evidence>
<dbReference type="SUPFAM" id="SSF89000">
    <property type="entry name" value="post-HMGL domain-like"/>
    <property type="match status" value="1"/>
</dbReference>
<dbReference type="GO" id="GO:0000287">
    <property type="term" value="F:magnesium ion binding"/>
    <property type="evidence" value="ECO:0007669"/>
    <property type="project" value="UniProtKB-UniRule"/>
</dbReference>
<evidence type="ECO:0000313" key="13">
    <source>
        <dbReference type="Proteomes" id="UP000294963"/>
    </source>
</evidence>
<dbReference type="EC" id="2.3.3.13" evidence="4 10"/>
<name>A0A4R1Y116_ACICA</name>
<dbReference type="SUPFAM" id="SSF51569">
    <property type="entry name" value="Aldolase"/>
    <property type="match status" value="1"/>
</dbReference>
<dbReference type="Pfam" id="PF00682">
    <property type="entry name" value="HMGL-like"/>
    <property type="match status" value="1"/>
</dbReference>
<feature type="binding site" evidence="10">
    <location>
        <position position="246"/>
    </location>
    <ligand>
        <name>Mg(2+)</name>
        <dbReference type="ChEBI" id="CHEBI:18420"/>
    </ligand>
</feature>
<dbReference type="PANTHER" id="PTHR46911:SF1">
    <property type="entry name" value="2-ISOPROPYLMALATE SYNTHASE"/>
    <property type="match status" value="1"/>
</dbReference>
<evidence type="ECO:0000256" key="6">
    <source>
        <dbReference type="ARBA" id="ARBA00022605"/>
    </source>
</evidence>
<dbReference type="InterPro" id="IPR036230">
    <property type="entry name" value="LeuA_allosteric_dom_sf"/>
</dbReference>
<dbReference type="InterPro" id="IPR002034">
    <property type="entry name" value="AIPM/Hcit_synth_CS"/>
</dbReference>
<keyword evidence="9 10" id="KW-0100">Branched-chain amino acid biosynthesis</keyword>
<dbReference type="NCBIfam" id="TIGR00970">
    <property type="entry name" value="leuA_yeast"/>
    <property type="match status" value="1"/>
</dbReference>
<dbReference type="PROSITE" id="PS50991">
    <property type="entry name" value="PYR_CT"/>
    <property type="match status" value="1"/>
</dbReference>
<dbReference type="NCBIfam" id="NF002991">
    <property type="entry name" value="PRK03739.1"/>
    <property type="match status" value="1"/>
</dbReference>
<dbReference type="InterPro" id="IPR013709">
    <property type="entry name" value="2-isopropylmalate_synth_dimer"/>
</dbReference>
<comment type="cofactor">
    <cofactor evidence="10">
        <name>Mg(2+)</name>
        <dbReference type="ChEBI" id="CHEBI:18420"/>
    </cofactor>
</comment>
<dbReference type="AlphaFoldDB" id="A0A4R1Y116"/>
<organism evidence="12 13">
    <name type="scientific">Acinetobacter calcoaceticus</name>
    <dbReference type="NCBI Taxonomy" id="471"/>
    <lineage>
        <taxon>Bacteria</taxon>
        <taxon>Pseudomonadati</taxon>
        <taxon>Pseudomonadota</taxon>
        <taxon>Gammaproteobacteria</taxon>
        <taxon>Moraxellales</taxon>
        <taxon>Moraxellaceae</taxon>
        <taxon>Acinetobacter</taxon>
        <taxon>Acinetobacter calcoaceticus/baumannii complex</taxon>
    </lineage>
</organism>
<dbReference type="PROSITE" id="PS00815">
    <property type="entry name" value="AIPM_HOMOCIT_SYNTH_1"/>
    <property type="match status" value="1"/>
</dbReference>
<comment type="subcellular location">
    <subcellularLocation>
        <location evidence="10">Cytoplasm</location>
    </subcellularLocation>
</comment>
<dbReference type="CDD" id="cd07942">
    <property type="entry name" value="DRE_TIM_LeuA"/>
    <property type="match status" value="1"/>
</dbReference>
<dbReference type="InterPro" id="IPR013785">
    <property type="entry name" value="Aldolase_TIM"/>
</dbReference>
<comment type="pathway">
    <text evidence="2 10">Amino-acid biosynthesis; L-leucine biosynthesis; L-leucine from 3-methyl-2-oxobutanoate: step 1/4.</text>
</comment>
<comment type="function">
    <text evidence="10">Catalyzes the condensation of the acetyl group of acetyl-CoA with 3-methyl-2-oxobutanoate (2-ketoisovalerate) to form 3-carboxy-3-hydroxy-4-methylpentanoate (2-isopropylmalate).</text>
</comment>
<feature type="binding site" evidence="10">
    <location>
        <position position="244"/>
    </location>
    <ligand>
        <name>Mg(2+)</name>
        <dbReference type="ChEBI" id="CHEBI:18420"/>
    </ligand>
</feature>
<evidence type="ECO:0000256" key="8">
    <source>
        <dbReference type="ARBA" id="ARBA00022723"/>
    </source>
</evidence>
<proteinExistence type="inferred from homology"/>
<feature type="binding site" evidence="10">
    <location>
        <position position="40"/>
    </location>
    <ligand>
        <name>Mg(2+)</name>
        <dbReference type="ChEBI" id="CHEBI:18420"/>
    </ligand>
</feature>
<dbReference type="Pfam" id="PF22615">
    <property type="entry name" value="IPMS_D2"/>
    <property type="match status" value="1"/>
</dbReference>
<dbReference type="EMBL" id="SLVJ01000001">
    <property type="protein sequence ID" value="TCM70814.1"/>
    <property type="molecule type" value="Genomic_DNA"/>
</dbReference>
<comment type="caution">
    <text evidence="12">The sequence shown here is derived from an EMBL/GenBank/DDBJ whole genome shotgun (WGS) entry which is preliminary data.</text>
</comment>
<evidence type="ECO:0000256" key="1">
    <source>
        <dbReference type="ARBA" id="ARBA00000064"/>
    </source>
</evidence>
<dbReference type="GO" id="GO:0005737">
    <property type="term" value="C:cytoplasm"/>
    <property type="evidence" value="ECO:0007669"/>
    <property type="project" value="UniProtKB-SubCell"/>
</dbReference>
<keyword evidence="6 10" id="KW-0028">Amino-acid biosynthesis</keyword>